<gene>
    <name evidence="1" type="ORF">J2853_006847</name>
</gene>
<dbReference type="Proteomes" id="UP001225356">
    <property type="component" value="Unassembled WGS sequence"/>
</dbReference>
<proteinExistence type="predicted"/>
<protein>
    <recommendedName>
        <fullName evidence="3">Transposase</fullName>
    </recommendedName>
</protein>
<evidence type="ECO:0000313" key="2">
    <source>
        <dbReference type="Proteomes" id="UP001225356"/>
    </source>
</evidence>
<sequence>MSTEIQASVDMDLEETAVARRDDREASDRELMARLVGQARADGLELVGENDLLGRLTKLAGGVGAGR</sequence>
<evidence type="ECO:0000313" key="1">
    <source>
        <dbReference type="EMBL" id="MDP9847636.1"/>
    </source>
</evidence>
<name>A0ABT9QLK4_9ACTN</name>
<keyword evidence="2" id="KW-1185">Reference proteome</keyword>
<comment type="caution">
    <text evidence="1">The sequence shown here is derived from an EMBL/GenBank/DDBJ whole genome shotgun (WGS) entry which is preliminary data.</text>
</comment>
<accession>A0ABT9QLK4</accession>
<reference evidence="1 2" key="1">
    <citation type="submission" date="2023-07" db="EMBL/GenBank/DDBJ databases">
        <title>Sequencing the genomes of 1000 actinobacteria strains.</title>
        <authorList>
            <person name="Klenk H.-P."/>
        </authorList>
    </citation>
    <scope>NUCLEOTIDE SEQUENCE [LARGE SCALE GENOMIC DNA]</scope>
    <source>
        <strain evidence="1 2">DSM 46740</strain>
    </source>
</reference>
<organism evidence="1 2">
    <name type="scientific">Streptosporangium lutulentum</name>
    <dbReference type="NCBI Taxonomy" id="1461250"/>
    <lineage>
        <taxon>Bacteria</taxon>
        <taxon>Bacillati</taxon>
        <taxon>Actinomycetota</taxon>
        <taxon>Actinomycetes</taxon>
        <taxon>Streptosporangiales</taxon>
        <taxon>Streptosporangiaceae</taxon>
        <taxon>Streptosporangium</taxon>
    </lineage>
</organism>
<dbReference type="EMBL" id="JAUSQU010000001">
    <property type="protein sequence ID" value="MDP9847636.1"/>
    <property type="molecule type" value="Genomic_DNA"/>
</dbReference>
<evidence type="ECO:0008006" key="3">
    <source>
        <dbReference type="Google" id="ProtNLM"/>
    </source>
</evidence>